<gene>
    <name evidence="1" type="ORF">AVDCRST_MAG19-1814</name>
</gene>
<dbReference type="EMBL" id="CADCWL010000078">
    <property type="protein sequence ID" value="CAA9561258.1"/>
    <property type="molecule type" value="Genomic_DNA"/>
</dbReference>
<name>A0A6J4UUP2_9BACT</name>
<organism evidence="1">
    <name type="scientific">uncultured Thermomicrobiales bacterium</name>
    <dbReference type="NCBI Taxonomy" id="1645740"/>
    <lineage>
        <taxon>Bacteria</taxon>
        <taxon>Pseudomonadati</taxon>
        <taxon>Thermomicrobiota</taxon>
        <taxon>Thermomicrobia</taxon>
        <taxon>Thermomicrobiales</taxon>
        <taxon>environmental samples</taxon>
    </lineage>
</organism>
<dbReference type="AlphaFoldDB" id="A0A6J4UUP2"/>
<evidence type="ECO:0000313" key="1">
    <source>
        <dbReference type="EMBL" id="CAA9561258.1"/>
    </source>
</evidence>
<protein>
    <recommendedName>
        <fullName evidence="2">Glutaredoxin domain-containing protein</fullName>
    </recommendedName>
</protein>
<sequence length="47" mass="4853">MDGPEATARYRTGTFATPLLVVGDRSVLGLRPDETAAALADRGVPAP</sequence>
<proteinExistence type="predicted"/>
<accession>A0A6J4UUP2</accession>
<reference evidence="1" key="1">
    <citation type="submission" date="2020-02" db="EMBL/GenBank/DDBJ databases">
        <authorList>
            <person name="Meier V. D."/>
        </authorList>
    </citation>
    <scope>NUCLEOTIDE SEQUENCE</scope>
    <source>
        <strain evidence="1">AVDCRST_MAG19</strain>
    </source>
</reference>
<evidence type="ECO:0008006" key="2">
    <source>
        <dbReference type="Google" id="ProtNLM"/>
    </source>
</evidence>